<dbReference type="PANTHER" id="PTHR11501">
    <property type="entry name" value="MICROTUBULE-ASSOCIATED PROTEIN"/>
    <property type="match status" value="1"/>
</dbReference>
<dbReference type="GO" id="GO:0043005">
    <property type="term" value="C:neuron projection"/>
    <property type="evidence" value="ECO:0007669"/>
    <property type="project" value="TreeGrafter"/>
</dbReference>
<sequence length="240" mass="25064">SPGLYHSKLEQIPEISSQDKEREEAAVKREKRNATDGAAGFDPPKSKCTEMESSKTAPLERKEIEVSNVQSSPSPKQGDSPLSLLFFFSPAKPEETKPAEAVTGNDITAPPNKELPPSPEKKTKPAASTSSTKPAATKARPLSATSPKRPASATPGPNKKPTSPTAGPTSATTTKRPATSTTRPSTLTPKETKPKAADTKTTDKRTSLSKPPSSATPRTTARSSPATPRTTAASPVTAAA</sequence>
<dbReference type="Proteomes" id="UP000535403">
    <property type="component" value="Unassembled WGS sequence"/>
</dbReference>
<proteinExistence type="predicted"/>
<dbReference type="InterPro" id="IPR027324">
    <property type="entry name" value="MAP2/MAP4/Tau"/>
</dbReference>
<feature type="compositionally biased region" description="Basic and acidic residues" evidence="1">
    <location>
        <begin position="7"/>
        <end position="34"/>
    </location>
</feature>
<evidence type="ECO:0000313" key="3">
    <source>
        <dbReference type="Proteomes" id="UP000535403"/>
    </source>
</evidence>
<name>A0A7L3XDB9_9AVES</name>
<dbReference type="AlphaFoldDB" id="A0A7L3XDB9"/>
<keyword evidence="3" id="KW-1185">Reference proteome</keyword>
<feature type="non-terminal residue" evidence="2">
    <location>
        <position position="1"/>
    </location>
</feature>
<dbReference type="GO" id="GO:0000226">
    <property type="term" value="P:microtubule cytoskeleton organization"/>
    <property type="evidence" value="ECO:0007669"/>
    <property type="project" value="TreeGrafter"/>
</dbReference>
<comment type="caution">
    <text evidence="2">The sequence shown here is derived from an EMBL/GenBank/DDBJ whole genome shotgun (WGS) entry which is preliminary data.</text>
</comment>
<dbReference type="PANTHER" id="PTHR11501:SF16">
    <property type="entry name" value="MICROTUBULE-ASSOCIATED PROTEIN 4"/>
    <property type="match status" value="1"/>
</dbReference>
<organism evidence="2 3">
    <name type="scientific">Calonectris borealis</name>
    <name type="common">Cory's shearwater</name>
    <dbReference type="NCBI Taxonomy" id="1323832"/>
    <lineage>
        <taxon>Eukaryota</taxon>
        <taxon>Metazoa</taxon>
        <taxon>Chordata</taxon>
        <taxon>Craniata</taxon>
        <taxon>Vertebrata</taxon>
        <taxon>Euteleostomi</taxon>
        <taxon>Archelosauria</taxon>
        <taxon>Archosauria</taxon>
        <taxon>Dinosauria</taxon>
        <taxon>Saurischia</taxon>
        <taxon>Theropoda</taxon>
        <taxon>Coelurosauria</taxon>
        <taxon>Aves</taxon>
        <taxon>Neognathae</taxon>
        <taxon>Neoaves</taxon>
        <taxon>Aequornithes</taxon>
        <taxon>Procellariiformes</taxon>
        <taxon>Procellariidae</taxon>
        <taxon>Calonectris</taxon>
    </lineage>
</organism>
<dbReference type="EMBL" id="VZUG01007600">
    <property type="protein sequence ID" value="NXV86830.1"/>
    <property type="molecule type" value="Genomic_DNA"/>
</dbReference>
<feature type="compositionally biased region" description="Basic and acidic residues" evidence="1">
    <location>
        <begin position="44"/>
        <end position="65"/>
    </location>
</feature>
<feature type="region of interest" description="Disordered" evidence="1">
    <location>
        <begin position="1"/>
        <end position="240"/>
    </location>
</feature>
<evidence type="ECO:0000256" key="1">
    <source>
        <dbReference type="SAM" id="MobiDB-lite"/>
    </source>
</evidence>
<protein>
    <submittedName>
        <fullName evidence="2">MAP4 protein</fullName>
    </submittedName>
</protein>
<accession>A0A7L3XDB9</accession>
<feature type="compositionally biased region" description="Low complexity" evidence="1">
    <location>
        <begin position="159"/>
        <end position="189"/>
    </location>
</feature>
<feature type="compositionally biased region" description="Polar residues" evidence="1">
    <location>
        <begin position="67"/>
        <end position="77"/>
    </location>
</feature>
<feature type="compositionally biased region" description="Basic and acidic residues" evidence="1">
    <location>
        <begin position="190"/>
        <end position="206"/>
    </location>
</feature>
<feature type="compositionally biased region" description="Low complexity" evidence="1">
    <location>
        <begin position="125"/>
        <end position="139"/>
    </location>
</feature>
<feature type="non-terminal residue" evidence="2">
    <location>
        <position position="240"/>
    </location>
</feature>
<feature type="compositionally biased region" description="Low complexity" evidence="1">
    <location>
        <begin position="211"/>
        <end position="240"/>
    </location>
</feature>
<evidence type="ECO:0000313" key="2">
    <source>
        <dbReference type="EMBL" id="NXV86830.1"/>
    </source>
</evidence>
<dbReference type="GO" id="GO:0031175">
    <property type="term" value="P:neuron projection development"/>
    <property type="evidence" value="ECO:0007669"/>
    <property type="project" value="TreeGrafter"/>
</dbReference>
<dbReference type="GO" id="GO:0008017">
    <property type="term" value="F:microtubule binding"/>
    <property type="evidence" value="ECO:0007669"/>
    <property type="project" value="InterPro"/>
</dbReference>
<gene>
    <name evidence="2" type="primary">Map4_0</name>
    <name evidence="2" type="ORF">CALBOR_R04852</name>
</gene>
<reference evidence="2 3" key="1">
    <citation type="submission" date="2019-09" db="EMBL/GenBank/DDBJ databases">
        <title>Bird 10,000 Genomes (B10K) Project - Family phase.</title>
        <authorList>
            <person name="Zhang G."/>
        </authorList>
    </citation>
    <scope>NUCLEOTIDE SEQUENCE [LARGE SCALE GENOMIC DNA]</scope>
    <source>
        <strain evidence="2">OUT-0025</strain>
        <tissue evidence="2">Blood</tissue>
    </source>
</reference>